<organism evidence="1 2">
    <name type="scientific">Persea americana</name>
    <name type="common">Avocado</name>
    <dbReference type="NCBI Taxonomy" id="3435"/>
    <lineage>
        <taxon>Eukaryota</taxon>
        <taxon>Viridiplantae</taxon>
        <taxon>Streptophyta</taxon>
        <taxon>Embryophyta</taxon>
        <taxon>Tracheophyta</taxon>
        <taxon>Spermatophyta</taxon>
        <taxon>Magnoliopsida</taxon>
        <taxon>Magnoliidae</taxon>
        <taxon>Laurales</taxon>
        <taxon>Lauraceae</taxon>
        <taxon>Persea</taxon>
    </lineage>
</organism>
<sequence length="342" mass="37285">MSISMEEAPNGAATNLPCNCLISSAFRHLAPFPSIEPKVSDNIRNLHISIASAADRCIQTLHTFAAENPLVRRLLTLSKDFRNLSRIRYRNPVSPNSFSAHNFAAILPGDSVAGVVVANGILNFLNIYNSLLVIRLVLTWFPNSPPAIVAPLSTLCDPYLNIFRGIIPPLGGTLDLSPILAFLVLNAFTSTAAALPAELPATGASQHLSSARLKPWNLTTMQQKWMRRICGKCSKNSDESKASSTEKLVAMTLILLAVISPLYIDRKASVELEPDDENELGGSVPWLPLLLIFLIVAINISRLLDSRFARLDPYWIHRVGGSSCGMVAILLILALVLKCKQL</sequence>
<comment type="caution">
    <text evidence="1">The sequence shown here is derived from an EMBL/GenBank/DDBJ whole genome shotgun (WGS) entry which is preliminary data.</text>
</comment>
<name>A0ACC2MMT5_PERAE</name>
<reference evidence="1 2" key="1">
    <citation type="journal article" date="2022" name="Hortic Res">
        <title>A haplotype resolved chromosomal level avocado genome allows analysis of novel avocado genes.</title>
        <authorList>
            <person name="Nath O."/>
            <person name="Fletcher S.J."/>
            <person name="Hayward A."/>
            <person name="Shaw L.M."/>
            <person name="Masouleh A.K."/>
            <person name="Furtado A."/>
            <person name="Henry R.J."/>
            <person name="Mitter N."/>
        </authorList>
    </citation>
    <scope>NUCLEOTIDE SEQUENCE [LARGE SCALE GENOMIC DNA]</scope>
    <source>
        <strain evidence="2">cv. Hass</strain>
    </source>
</reference>
<keyword evidence="2" id="KW-1185">Reference proteome</keyword>
<protein>
    <submittedName>
        <fullName evidence="1">Uncharacterized protein</fullName>
    </submittedName>
</protein>
<evidence type="ECO:0000313" key="1">
    <source>
        <dbReference type="EMBL" id="KAJ8646950.1"/>
    </source>
</evidence>
<evidence type="ECO:0000313" key="2">
    <source>
        <dbReference type="Proteomes" id="UP001234297"/>
    </source>
</evidence>
<proteinExistence type="predicted"/>
<dbReference type="Proteomes" id="UP001234297">
    <property type="component" value="Chromosome 2"/>
</dbReference>
<gene>
    <name evidence="1" type="ORF">MRB53_008698</name>
</gene>
<dbReference type="EMBL" id="CM056810">
    <property type="protein sequence ID" value="KAJ8646950.1"/>
    <property type="molecule type" value="Genomic_DNA"/>
</dbReference>
<accession>A0ACC2MMT5</accession>